<accession>A0A6A6HC13</accession>
<dbReference type="EMBL" id="ML991790">
    <property type="protein sequence ID" value="KAF2235542.1"/>
    <property type="molecule type" value="Genomic_DNA"/>
</dbReference>
<protein>
    <submittedName>
        <fullName evidence="2">Uncharacterized protein</fullName>
    </submittedName>
</protein>
<keyword evidence="3" id="KW-1185">Reference proteome</keyword>
<evidence type="ECO:0000256" key="1">
    <source>
        <dbReference type="SAM" id="MobiDB-lite"/>
    </source>
</evidence>
<feature type="region of interest" description="Disordered" evidence="1">
    <location>
        <begin position="146"/>
        <end position="169"/>
    </location>
</feature>
<gene>
    <name evidence="2" type="ORF">EV356DRAFT_111491</name>
</gene>
<evidence type="ECO:0000313" key="3">
    <source>
        <dbReference type="Proteomes" id="UP000800092"/>
    </source>
</evidence>
<dbReference type="Proteomes" id="UP000800092">
    <property type="component" value="Unassembled WGS sequence"/>
</dbReference>
<evidence type="ECO:0000313" key="2">
    <source>
        <dbReference type="EMBL" id="KAF2235542.1"/>
    </source>
</evidence>
<organism evidence="2 3">
    <name type="scientific">Viridothelium virens</name>
    <name type="common">Speckled blister lichen</name>
    <name type="synonym">Trypethelium virens</name>
    <dbReference type="NCBI Taxonomy" id="1048519"/>
    <lineage>
        <taxon>Eukaryota</taxon>
        <taxon>Fungi</taxon>
        <taxon>Dikarya</taxon>
        <taxon>Ascomycota</taxon>
        <taxon>Pezizomycotina</taxon>
        <taxon>Dothideomycetes</taxon>
        <taxon>Dothideomycetes incertae sedis</taxon>
        <taxon>Trypetheliales</taxon>
        <taxon>Trypetheliaceae</taxon>
        <taxon>Viridothelium</taxon>
    </lineage>
</organism>
<name>A0A6A6HC13_VIRVR</name>
<reference evidence="2" key="1">
    <citation type="journal article" date="2020" name="Stud. Mycol.">
        <title>101 Dothideomycetes genomes: a test case for predicting lifestyles and emergence of pathogens.</title>
        <authorList>
            <person name="Haridas S."/>
            <person name="Albert R."/>
            <person name="Binder M."/>
            <person name="Bloem J."/>
            <person name="Labutti K."/>
            <person name="Salamov A."/>
            <person name="Andreopoulos B."/>
            <person name="Baker S."/>
            <person name="Barry K."/>
            <person name="Bills G."/>
            <person name="Bluhm B."/>
            <person name="Cannon C."/>
            <person name="Castanera R."/>
            <person name="Culley D."/>
            <person name="Daum C."/>
            <person name="Ezra D."/>
            <person name="Gonzalez J."/>
            <person name="Henrissat B."/>
            <person name="Kuo A."/>
            <person name="Liang C."/>
            <person name="Lipzen A."/>
            <person name="Lutzoni F."/>
            <person name="Magnuson J."/>
            <person name="Mondo S."/>
            <person name="Nolan M."/>
            <person name="Ohm R."/>
            <person name="Pangilinan J."/>
            <person name="Park H.-J."/>
            <person name="Ramirez L."/>
            <person name="Alfaro M."/>
            <person name="Sun H."/>
            <person name="Tritt A."/>
            <person name="Yoshinaga Y."/>
            <person name="Zwiers L.-H."/>
            <person name="Turgeon B."/>
            <person name="Goodwin S."/>
            <person name="Spatafora J."/>
            <person name="Crous P."/>
            <person name="Grigoriev I."/>
        </authorList>
    </citation>
    <scope>NUCLEOTIDE SEQUENCE</scope>
    <source>
        <strain evidence="2">Tuck. ex Michener</strain>
    </source>
</reference>
<proteinExistence type="predicted"/>
<sequence length="193" mass="21311">MPNTYSIMTEISLQQKETAQSHVVSTSRQPVISFIASFNSKLWSTKVLPHFPDSTTELSPQKSATQQHRLVFAPLGHFTKLRIPGRSGGLFVQCLTAAARKTSGFERSPQAALHFHAFVSTLNLHAKRLASCHNVSDSMAMQRMEYAQHKEPSSKRHRSASPSLRSPKRILDMVSHGRMAGTRSCGGLAHPPP</sequence>
<dbReference type="AlphaFoldDB" id="A0A6A6HC13"/>